<dbReference type="AlphaFoldDB" id="A0A8S3TVT8"/>
<dbReference type="Pfam" id="PF12796">
    <property type="entry name" value="Ank_2"/>
    <property type="match status" value="1"/>
</dbReference>
<dbReference type="EMBL" id="CAJPWZ010002242">
    <property type="protein sequence ID" value="CAG2234475.1"/>
    <property type="molecule type" value="Genomic_DNA"/>
</dbReference>
<name>A0A8S3TVT8_MYTED</name>
<evidence type="ECO:0000313" key="1">
    <source>
        <dbReference type="EMBL" id="CAG2234475.1"/>
    </source>
</evidence>
<evidence type="ECO:0008006" key="3">
    <source>
        <dbReference type="Google" id="ProtNLM"/>
    </source>
</evidence>
<dbReference type="Proteomes" id="UP000683360">
    <property type="component" value="Unassembled WGS sequence"/>
</dbReference>
<evidence type="ECO:0000313" key="2">
    <source>
        <dbReference type="Proteomes" id="UP000683360"/>
    </source>
</evidence>
<dbReference type="Gene3D" id="1.25.40.20">
    <property type="entry name" value="Ankyrin repeat-containing domain"/>
    <property type="match status" value="1"/>
</dbReference>
<dbReference type="InterPro" id="IPR002110">
    <property type="entry name" value="Ankyrin_rpt"/>
</dbReference>
<keyword evidence="2" id="KW-1185">Reference proteome</keyword>
<gene>
    <name evidence="1" type="ORF">MEDL_47100</name>
</gene>
<reference evidence="1" key="1">
    <citation type="submission" date="2021-03" db="EMBL/GenBank/DDBJ databases">
        <authorList>
            <person name="Bekaert M."/>
        </authorList>
    </citation>
    <scope>NUCLEOTIDE SEQUENCE</scope>
</reference>
<dbReference type="InterPro" id="IPR036770">
    <property type="entry name" value="Ankyrin_rpt-contain_sf"/>
</dbReference>
<protein>
    <recommendedName>
        <fullName evidence="3">Ankyrin repeat protein</fullName>
    </recommendedName>
</protein>
<sequence>MNAEKIRLACEYGSVGIIQWCLDAISLECFDINSLMVESCGYGWINIVKRVWNHEHINHDKLDMKTAMNDACTYNRFEIVTWLLQNIDGLKFDMSNVLMESCRHGWIDSVKTVIQNGDSTLYNITSCISQACTNGHLELIEYMYKDIWAKSF</sequence>
<proteinExistence type="predicted"/>
<dbReference type="SUPFAM" id="SSF48403">
    <property type="entry name" value="Ankyrin repeat"/>
    <property type="match status" value="1"/>
</dbReference>
<organism evidence="1 2">
    <name type="scientific">Mytilus edulis</name>
    <name type="common">Blue mussel</name>
    <dbReference type="NCBI Taxonomy" id="6550"/>
    <lineage>
        <taxon>Eukaryota</taxon>
        <taxon>Metazoa</taxon>
        <taxon>Spiralia</taxon>
        <taxon>Lophotrochozoa</taxon>
        <taxon>Mollusca</taxon>
        <taxon>Bivalvia</taxon>
        <taxon>Autobranchia</taxon>
        <taxon>Pteriomorphia</taxon>
        <taxon>Mytilida</taxon>
        <taxon>Mytiloidea</taxon>
        <taxon>Mytilidae</taxon>
        <taxon>Mytilinae</taxon>
        <taxon>Mytilus</taxon>
    </lineage>
</organism>
<comment type="caution">
    <text evidence="1">The sequence shown here is derived from an EMBL/GenBank/DDBJ whole genome shotgun (WGS) entry which is preliminary data.</text>
</comment>
<accession>A0A8S3TVT8</accession>